<proteinExistence type="inferred from homology"/>
<keyword evidence="8 12" id="KW-0297">G-protein coupled receptor</keyword>
<dbReference type="GO" id="GO:0004930">
    <property type="term" value="F:G protein-coupled receptor activity"/>
    <property type="evidence" value="ECO:0007669"/>
    <property type="project" value="UniProtKB-KW"/>
</dbReference>
<dbReference type="Pfam" id="PF13853">
    <property type="entry name" value="7tm_4"/>
    <property type="match status" value="1"/>
</dbReference>
<evidence type="ECO:0000256" key="11">
    <source>
        <dbReference type="ARBA" id="ARBA00023224"/>
    </source>
</evidence>
<keyword evidence="3 13" id="KW-1003">Cell membrane</keyword>
<feature type="domain" description="G-protein coupled receptors family 1 profile" evidence="14">
    <location>
        <begin position="41"/>
        <end position="296"/>
    </location>
</feature>
<evidence type="ECO:0000256" key="13">
    <source>
        <dbReference type="RuleBase" id="RU363047"/>
    </source>
</evidence>
<reference evidence="15" key="2">
    <citation type="submission" date="2025-09" db="UniProtKB">
        <authorList>
            <consortium name="Ensembl"/>
        </authorList>
    </citation>
    <scope>IDENTIFICATION</scope>
</reference>
<dbReference type="SUPFAM" id="SSF81321">
    <property type="entry name" value="Family A G protein-coupled receptor-like"/>
    <property type="match status" value="1"/>
</dbReference>
<keyword evidence="9 13" id="KW-0472">Membrane</keyword>
<evidence type="ECO:0000256" key="12">
    <source>
        <dbReference type="RuleBase" id="RU000688"/>
    </source>
</evidence>
<evidence type="ECO:0000256" key="10">
    <source>
        <dbReference type="ARBA" id="ARBA00023170"/>
    </source>
</evidence>
<evidence type="ECO:0000256" key="8">
    <source>
        <dbReference type="ARBA" id="ARBA00023040"/>
    </source>
</evidence>
<dbReference type="PROSITE" id="PS50262">
    <property type="entry name" value="G_PROTEIN_RECEP_F1_2"/>
    <property type="match status" value="1"/>
</dbReference>
<dbReference type="InterPro" id="IPR000725">
    <property type="entry name" value="Olfact_rcpt"/>
</dbReference>
<name>A0A8C5QMM2_9ANUR</name>
<feature type="transmembrane region" description="Helical" evidence="13">
    <location>
        <begin position="140"/>
        <end position="162"/>
    </location>
</feature>
<evidence type="ECO:0000259" key="14">
    <source>
        <dbReference type="PROSITE" id="PS50262"/>
    </source>
</evidence>
<dbReference type="Proteomes" id="UP000694569">
    <property type="component" value="Unplaced"/>
</dbReference>
<evidence type="ECO:0000256" key="6">
    <source>
        <dbReference type="ARBA" id="ARBA00022725"/>
    </source>
</evidence>
<feature type="transmembrane region" description="Helical" evidence="13">
    <location>
        <begin position="279"/>
        <end position="298"/>
    </location>
</feature>
<keyword evidence="5 12" id="KW-0812">Transmembrane</keyword>
<sequence length="319" mass="36524">MRPANQTFLRDFVLLGFPASVELQPLQFFAFLMVYLLSLAFNFLIIGVVCRDSRLHSPMYFFITVFSFLEICYTSVTMPRLLNDLYSQNKAISTFLCISQFYFLFALGSTENFLLSAMAYDRYVAICHPLRYMSIVTQNVCLVIVLGSWMGGFLAPVLPAVFLSTTLFCGTNEIDHFYCDFPPLLHHFCNINETYKIEIIFFLLACAVILGNFLFISFVTLISYIYIISTVLKSPTSNGRKKSFSTCVSHLTVVSIFYGTLIFMYVRPSEANTSYLDKILSVFYSVVTPLLNPIIYSLRNTNIKSALKTIVKRQRNNKW</sequence>
<dbReference type="PRINTS" id="PR00237">
    <property type="entry name" value="GPCRRHODOPSN"/>
</dbReference>
<dbReference type="FunFam" id="1.10.1220.70:FF:000001">
    <property type="entry name" value="Olfactory receptor"/>
    <property type="match status" value="1"/>
</dbReference>
<keyword evidence="10 12" id="KW-0675">Receptor</keyword>
<dbReference type="Gene3D" id="1.20.1070.10">
    <property type="entry name" value="Rhodopsin 7-helix transmembrane proteins"/>
    <property type="match status" value="1"/>
</dbReference>
<feature type="transmembrane region" description="Helical" evidence="13">
    <location>
        <begin position="199"/>
        <end position="227"/>
    </location>
</feature>
<evidence type="ECO:0000256" key="4">
    <source>
        <dbReference type="ARBA" id="ARBA00022606"/>
    </source>
</evidence>
<dbReference type="PANTHER" id="PTHR26452">
    <property type="entry name" value="OLFACTORY RECEPTOR"/>
    <property type="match status" value="1"/>
</dbReference>
<comment type="subcellular location">
    <subcellularLocation>
        <location evidence="1 13">Cell membrane</location>
        <topology evidence="1 13">Multi-pass membrane protein</topology>
    </subcellularLocation>
</comment>
<dbReference type="OrthoDB" id="9444602at2759"/>
<organism evidence="15 16">
    <name type="scientific">Leptobrachium leishanense</name>
    <name type="common">Leishan spiny toad</name>
    <dbReference type="NCBI Taxonomy" id="445787"/>
    <lineage>
        <taxon>Eukaryota</taxon>
        <taxon>Metazoa</taxon>
        <taxon>Chordata</taxon>
        <taxon>Craniata</taxon>
        <taxon>Vertebrata</taxon>
        <taxon>Euteleostomi</taxon>
        <taxon>Amphibia</taxon>
        <taxon>Batrachia</taxon>
        <taxon>Anura</taxon>
        <taxon>Pelobatoidea</taxon>
        <taxon>Megophryidae</taxon>
        <taxon>Leptobrachium</taxon>
    </lineage>
</organism>
<evidence type="ECO:0000313" key="16">
    <source>
        <dbReference type="Proteomes" id="UP000694569"/>
    </source>
</evidence>
<dbReference type="GO" id="GO:0004984">
    <property type="term" value="F:olfactory receptor activity"/>
    <property type="evidence" value="ECO:0007669"/>
    <property type="project" value="InterPro"/>
</dbReference>
<dbReference type="PROSITE" id="PS00237">
    <property type="entry name" value="G_PROTEIN_RECEP_F1_1"/>
    <property type="match status" value="1"/>
</dbReference>
<evidence type="ECO:0000256" key="3">
    <source>
        <dbReference type="ARBA" id="ARBA00022475"/>
    </source>
</evidence>
<feature type="transmembrane region" description="Helical" evidence="13">
    <location>
        <begin position="28"/>
        <end position="48"/>
    </location>
</feature>
<feature type="transmembrane region" description="Helical" evidence="13">
    <location>
        <begin position="60"/>
        <end position="81"/>
    </location>
</feature>
<dbReference type="AlphaFoldDB" id="A0A8C5QMM2"/>
<dbReference type="GeneTree" id="ENSGT01150000286948"/>
<keyword evidence="16" id="KW-1185">Reference proteome</keyword>
<keyword evidence="7 13" id="KW-1133">Transmembrane helix</keyword>
<dbReference type="CDD" id="cd13954">
    <property type="entry name" value="7tmA_OR"/>
    <property type="match status" value="1"/>
</dbReference>
<dbReference type="GO" id="GO:0005886">
    <property type="term" value="C:plasma membrane"/>
    <property type="evidence" value="ECO:0007669"/>
    <property type="project" value="UniProtKB-SubCell"/>
</dbReference>
<feature type="transmembrane region" description="Helical" evidence="13">
    <location>
        <begin position="248"/>
        <end position="267"/>
    </location>
</feature>
<dbReference type="InterPro" id="IPR017452">
    <property type="entry name" value="GPCR_Rhodpsn_7TM"/>
</dbReference>
<feature type="transmembrane region" description="Helical" evidence="13">
    <location>
        <begin position="101"/>
        <end position="120"/>
    </location>
</feature>
<dbReference type="InterPro" id="IPR000276">
    <property type="entry name" value="GPCR_Rhodpsn"/>
</dbReference>
<keyword evidence="11 12" id="KW-0807">Transducer</keyword>
<evidence type="ECO:0000256" key="2">
    <source>
        <dbReference type="ARBA" id="ARBA00010663"/>
    </source>
</evidence>
<evidence type="ECO:0000256" key="5">
    <source>
        <dbReference type="ARBA" id="ARBA00022692"/>
    </source>
</evidence>
<reference evidence="15" key="1">
    <citation type="submission" date="2025-08" db="UniProtKB">
        <authorList>
            <consortium name="Ensembl"/>
        </authorList>
    </citation>
    <scope>IDENTIFICATION</scope>
</reference>
<protein>
    <recommendedName>
        <fullName evidence="13">Olfactory receptor</fullName>
    </recommendedName>
</protein>
<evidence type="ECO:0000313" key="15">
    <source>
        <dbReference type="Ensembl" id="ENSLLEP00000039753.1"/>
    </source>
</evidence>
<dbReference type="PRINTS" id="PR00245">
    <property type="entry name" value="OLFACTORYR"/>
</dbReference>
<keyword evidence="4 13" id="KW-0716">Sensory transduction</keyword>
<dbReference type="InterPro" id="IPR050516">
    <property type="entry name" value="Olfactory_GPCR"/>
</dbReference>
<keyword evidence="6 13" id="KW-0552">Olfaction</keyword>
<evidence type="ECO:0000256" key="9">
    <source>
        <dbReference type="ARBA" id="ARBA00023136"/>
    </source>
</evidence>
<evidence type="ECO:0000256" key="7">
    <source>
        <dbReference type="ARBA" id="ARBA00022989"/>
    </source>
</evidence>
<accession>A0A8C5QMM2</accession>
<dbReference type="FunFam" id="1.20.1070.10:FF:000001">
    <property type="entry name" value="Olfactory receptor"/>
    <property type="match status" value="1"/>
</dbReference>
<evidence type="ECO:0000256" key="1">
    <source>
        <dbReference type="ARBA" id="ARBA00004651"/>
    </source>
</evidence>
<dbReference type="Ensembl" id="ENSLLET00000041353.1">
    <property type="protein sequence ID" value="ENSLLEP00000039753.1"/>
    <property type="gene ID" value="ENSLLEG00000025260.1"/>
</dbReference>
<comment type="similarity">
    <text evidence="2 12">Belongs to the G-protein coupled receptor 1 family.</text>
</comment>